<accession>A0A235BNE0</accession>
<evidence type="ECO:0008006" key="4">
    <source>
        <dbReference type="Google" id="ProtNLM"/>
    </source>
</evidence>
<protein>
    <recommendedName>
        <fullName evidence="4">Type II secretion system protein GspG C-terminal domain-containing protein</fullName>
    </recommendedName>
</protein>
<proteinExistence type="predicted"/>
<dbReference type="Proteomes" id="UP000215215">
    <property type="component" value="Unassembled WGS sequence"/>
</dbReference>
<keyword evidence="1" id="KW-0812">Transmembrane</keyword>
<feature type="transmembrane region" description="Helical" evidence="1">
    <location>
        <begin position="6"/>
        <end position="23"/>
    </location>
</feature>
<keyword evidence="1" id="KW-1133">Transmembrane helix</keyword>
<dbReference type="AlphaFoldDB" id="A0A235BNE0"/>
<gene>
    <name evidence="2" type="ORF">CH333_09985</name>
</gene>
<evidence type="ECO:0000313" key="2">
    <source>
        <dbReference type="EMBL" id="OYD13781.1"/>
    </source>
</evidence>
<dbReference type="EMBL" id="NOZQ01000215">
    <property type="protein sequence ID" value="OYD13781.1"/>
    <property type="molecule type" value="Genomic_DNA"/>
</dbReference>
<evidence type="ECO:0000313" key="3">
    <source>
        <dbReference type="Proteomes" id="UP000215215"/>
    </source>
</evidence>
<sequence>MRRFPFLGILIVILVVFLVYLLGKPQYIAAERNTNDYTVYSNMYTLKAAVEDYAACNTGAFPISASQIQEYLSELGEKIVNPFSKEEIRFPNIVISPEGDTTIMGGDVVIFTYEFRDEQKETHENSRNSKVRGKPGGLAYGYYIPPGDSVARAYGIIGFDGDGKPLADRNPAGVIELRVLVNS</sequence>
<keyword evidence="1" id="KW-0472">Membrane</keyword>
<evidence type="ECO:0000256" key="1">
    <source>
        <dbReference type="SAM" id="Phobius"/>
    </source>
</evidence>
<comment type="caution">
    <text evidence="2">The sequence shown here is derived from an EMBL/GenBank/DDBJ whole genome shotgun (WGS) entry which is preliminary data.</text>
</comment>
<reference evidence="2 3" key="1">
    <citation type="submission" date="2017-07" db="EMBL/GenBank/DDBJ databases">
        <title>Recovery of genomes from metagenomes via a dereplication, aggregation, and scoring strategy.</title>
        <authorList>
            <person name="Sieber C.M."/>
            <person name="Probst A.J."/>
            <person name="Sharrar A."/>
            <person name="Thomas B.C."/>
            <person name="Hess M."/>
            <person name="Tringe S.G."/>
            <person name="Banfield J.F."/>
        </authorList>
    </citation>
    <scope>NUCLEOTIDE SEQUENCE [LARGE SCALE GENOMIC DNA]</scope>
    <source>
        <strain evidence="2">JGI_Cruoil_03_44_89</strain>
    </source>
</reference>
<name>A0A235BNE0_UNCW3</name>
<organism evidence="2 3">
    <name type="scientific">candidate division WOR-3 bacterium JGI_Cruoil_03_44_89</name>
    <dbReference type="NCBI Taxonomy" id="1973748"/>
    <lineage>
        <taxon>Bacteria</taxon>
        <taxon>Bacteria division WOR-3</taxon>
    </lineage>
</organism>